<feature type="compositionally biased region" description="Basic and acidic residues" evidence="1">
    <location>
        <begin position="20"/>
        <end position="29"/>
    </location>
</feature>
<comment type="caution">
    <text evidence="2">The sequence shown here is derived from an EMBL/GenBank/DDBJ whole genome shotgun (WGS) entry which is preliminary data.</text>
</comment>
<dbReference type="EMBL" id="JACATH010000023">
    <property type="protein sequence ID" value="NWJ57888.1"/>
    <property type="molecule type" value="Genomic_DNA"/>
</dbReference>
<protein>
    <submittedName>
        <fullName evidence="2">Uncharacterized protein</fullName>
    </submittedName>
</protein>
<sequence length="54" mass="6586">MSSILDKELSILERLPSSRRMREHDEAGKVSKKSKKKKHYDEHFNKDWDKDLWE</sequence>
<evidence type="ECO:0000313" key="2">
    <source>
        <dbReference type="EMBL" id="NWJ57888.1"/>
    </source>
</evidence>
<name>A0A7K4MWY6_9ARCH</name>
<gene>
    <name evidence="2" type="ORF">HX858_09130</name>
</gene>
<reference evidence="2 3" key="1">
    <citation type="journal article" date="2019" name="Environ. Microbiol.">
        <title>Genomics insights into ecotype formation of ammonia-oxidizing archaea in the deep ocean.</title>
        <authorList>
            <person name="Wang Y."/>
            <person name="Huang J.M."/>
            <person name="Cui G.J."/>
            <person name="Nunoura T."/>
            <person name="Takaki Y."/>
            <person name="Li W.L."/>
            <person name="Li J."/>
            <person name="Gao Z.M."/>
            <person name="Takai K."/>
            <person name="Zhang A.Q."/>
            <person name="Stepanauskas R."/>
        </authorList>
    </citation>
    <scope>NUCLEOTIDE SEQUENCE [LARGE SCALE GENOMIC DNA]</scope>
    <source>
        <strain evidence="2 3">L15a</strain>
    </source>
</reference>
<evidence type="ECO:0000313" key="3">
    <source>
        <dbReference type="Proteomes" id="UP000575480"/>
    </source>
</evidence>
<proteinExistence type="predicted"/>
<accession>A0A7K4MWY6</accession>
<feature type="region of interest" description="Disordered" evidence="1">
    <location>
        <begin position="15"/>
        <end position="41"/>
    </location>
</feature>
<organism evidence="2 3">
    <name type="scientific">Marine Group I thaumarchaeote</name>
    <dbReference type="NCBI Taxonomy" id="2511932"/>
    <lineage>
        <taxon>Archaea</taxon>
        <taxon>Nitrososphaerota</taxon>
        <taxon>Marine Group I</taxon>
    </lineage>
</organism>
<dbReference type="AlphaFoldDB" id="A0A7K4MWY6"/>
<dbReference type="Proteomes" id="UP000575480">
    <property type="component" value="Unassembled WGS sequence"/>
</dbReference>
<evidence type="ECO:0000256" key="1">
    <source>
        <dbReference type="SAM" id="MobiDB-lite"/>
    </source>
</evidence>